<feature type="region of interest" description="Disordered" evidence="1">
    <location>
        <begin position="164"/>
        <end position="193"/>
    </location>
</feature>
<evidence type="ECO:0008006" key="4">
    <source>
        <dbReference type="Google" id="ProtNLM"/>
    </source>
</evidence>
<dbReference type="InterPro" id="IPR042541">
    <property type="entry name" value="BART_sf"/>
</dbReference>
<dbReference type="GeneID" id="94168517"/>
<name>A0A836KJ62_LEIEN</name>
<evidence type="ECO:0000256" key="1">
    <source>
        <dbReference type="SAM" id="MobiDB-lite"/>
    </source>
</evidence>
<keyword evidence="3" id="KW-1185">Reference proteome</keyword>
<dbReference type="RefSeq" id="XP_067689110.1">
    <property type="nucleotide sequence ID" value="XM_067833007.1"/>
</dbReference>
<organism evidence="2 3">
    <name type="scientific">Leishmania enriettii</name>
    <dbReference type="NCBI Taxonomy" id="5663"/>
    <lineage>
        <taxon>Eukaryota</taxon>
        <taxon>Discoba</taxon>
        <taxon>Euglenozoa</taxon>
        <taxon>Kinetoplastea</taxon>
        <taxon>Metakinetoplastina</taxon>
        <taxon>Trypanosomatida</taxon>
        <taxon>Trypanosomatidae</taxon>
        <taxon>Leishmaniinae</taxon>
        <taxon>Leishmania</taxon>
    </lineage>
</organism>
<gene>
    <name evidence="2" type="ORF">CUR178_01232</name>
</gene>
<comment type="caution">
    <text evidence="2">The sequence shown here is derived from an EMBL/GenBank/DDBJ whole genome shotgun (WGS) entry which is preliminary data.</text>
</comment>
<dbReference type="OrthoDB" id="240947at2759"/>
<accession>A0A836KJ62</accession>
<dbReference type="KEGG" id="lenr:94168517"/>
<reference evidence="2 3" key="1">
    <citation type="submission" date="2021-02" db="EMBL/GenBank/DDBJ databases">
        <title>Leishmania (Mundinia) enrietti genome sequencing and assembly.</title>
        <authorList>
            <person name="Almutairi H."/>
            <person name="Gatherer D."/>
        </authorList>
    </citation>
    <scope>NUCLEOTIDE SEQUENCE [LARGE SCALE GENOMIC DNA]</scope>
    <source>
        <strain evidence="2">CUR178</strain>
    </source>
</reference>
<evidence type="ECO:0000313" key="2">
    <source>
        <dbReference type="EMBL" id="KAG5467588.1"/>
    </source>
</evidence>
<dbReference type="EMBL" id="JAFHKP010000035">
    <property type="protein sequence ID" value="KAG5467588.1"/>
    <property type="molecule type" value="Genomic_DNA"/>
</dbReference>
<protein>
    <recommendedName>
        <fullName evidence="4">BART domain-containing protein</fullName>
    </recommendedName>
</protein>
<evidence type="ECO:0000313" key="3">
    <source>
        <dbReference type="Proteomes" id="UP000674179"/>
    </source>
</evidence>
<dbReference type="Gene3D" id="1.20.1520.10">
    <property type="entry name" value="ADP-ribosylation factor-like 2-binding protein, domain"/>
    <property type="match status" value="1"/>
</dbReference>
<sequence length="193" mass="20984">MSTQQEAPVSHASAVATPTASLASLPAAKGSALLDELDAFFSQSGNTDRLRHFIEVHDDAFAQVALEKEVNTNTEGSLRLYQLFQKYVALVDDILEDFVAAMESPDESILLTLASAIQEEWESPSTAYRCFCTSYIAASMDYKDFLDFARDMYAMTHCSALMSEDGDGEGDSSERIADDADGGGYELDGMNLS</sequence>
<proteinExistence type="predicted"/>
<dbReference type="AlphaFoldDB" id="A0A836KJ62"/>
<dbReference type="Proteomes" id="UP000674179">
    <property type="component" value="Chromosome 35"/>
</dbReference>